<dbReference type="EMBL" id="CP040396">
    <property type="protein sequence ID" value="QCT03909.1"/>
    <property type="molecule type" value="Genomic_DNA"/>
</dbReference>
<feature type="binding site" evidence="8">
    <location>
        <position position="289"/>
    </location>
    <ligand>
        <name>Mn(2+)</name>
        <dbReference type="ChEBI" id="CHEBI:29035"/>
        <label>2</label>
    </ligand>
</feature>
<comment type="subcellular location">
    <subcellularLocation>
        <location evidence="8">Cytoplasm</location>
    </subcellularLocation>
</comment>
<sequence>MVKSGADTKQGGTAMKWKLRSIHDPLESAGPDARVLLISRHQIFHASLDRQLQPVLQSLVEKRLFQGQPGSTYILPVWKKDHFETYILTGRTEGPLTAGELRQAAAYAARAAIKLGARRLEMDIPSTMQEFMVEQDAEGCAQALCEGFILGSQRAKHYRREQPEQAQLEEITFQLDGPVEPGFLEAWEEGVRWGSSIGDGVVLARRLTNLPGNLLVPSDLAQAALELAERYGMEVDIINEERLAQLGMGALLAVGKGSAHPPQMIVIKYQGTDTWEHVTGLVGKGITFDTGGISLKRGSGMEEMIGDMGGAAAVLGVMEVLGQRRPKVNVVMVVPTAENMPDGNAVKPGDVITTLSGRTVEVLNTDAEGRMVLADGVTYAKALGAERIIDVATLTGAVEVALGQAATGAVTNDDVFMQELITASRKAGENVWPLPSYPEYWDMLKSDVADLRNSTGRMAGAITAGLFVGTFADGLPWIHLDIAGTSWSRKESGLEAKGGTGVMVRTLTEWVRSQEEIFDIRP</sequence>
<feature type="domain" description="Cytosol aminopeptidase" evidence="9">
    <location>
        <begin position="364"/>
        <end position="371"/>
    </location>
</feature>
<dbReference type="KEGG" id="palo:E6C60_3198"/>
<feature type="binding site" evidence="8">
    <location>
        <position position="368"/>
    </location>
    <ligand>
        <name>Mn(2+)</name>
        <dbReference type="ChEBI" id="CHEBI:29035"/>
        <label>2</label>
    </ligand>
</feature>
<dbReference type="InterPro" id="IPR023042">
    <property type="entry name" value="Peptidase_M17_leu_NH2_pept"/>
</dbReference>
<dbReference type="CDD" id="cd00433">
    <property type="entry name" value="Peptidase_M17"/>
    <property type="match status" value="1"/>
</dbReference>
<dbReference type="PROSITE" id="PS00631">
    <property type="entry name" value="CYTOSOL_AP"/>
    <property type="match status" value="1"/>
</dbReference>
<evidence type="ECO:0000259" key="9">
    <source>
        <dbReference type="PROSITE" id="PS00631"/>
    </source>
</evidence>
<accession>A0A4P8XT76</accession>
<dbReference type="InterPro" id="IPR043472">
    <property type="entry name" value="Macro_dom-like"/>
</dbReference>
<proteinExistence type="inferred from homology"/>
<dbReference type="NCBIfam" id="NF002073">
    <property type="entry name" value="PRK00913.1-2"/>
    <property type="match status" value="1"/>
</dbReference>
<dbReference type="PANTHER" id="PTHR11963:SF23">
    <property type="entry name" value="CYTOSOL AMINOPEPTIDASE"/>
    <property type="match status" value="1"/>
</dbReference>
<feature type="active site" evidence="8">
    <location>
        <position position="296"/>
    </location>
</feature>
<evidence type="ECO:0000256" key="1">
    <source>
        <dbReference type="ARBA" id="ARBA00000135"/>
    </source>
</evidence>
<dbReference type="EC" id="3.4.11.1" evidence="8"/>
<dbReference type="AlphaFoldDB" id="A0A4P8XT76"/>
<feature type="binding site" evidence="8">
    <location>
        <position position="284"/>
    </location>
    <ligand>
        <name>Mn(2+)</name>
        <dbReference type="ChEBI" id="CHEBI:29035"/>
        <label>2</label>
    </ligand>
</feature>
<evidence type="ECO:0000256" key="2">
    <source>
        <dbReference type="ARBA" id="ARBA00000967"/>
    </source>
</evidence>
<evidence type="ECO:0000313" key="11">
    <source>
        <dbReference type="Proteomes" id="UP000300879"/>
    </source>
</evidence>
<dbReference type="PRINTS" id="PR00481">
    <property type="entry name" value="LAMNOPPTDASE"/>
</dbReference>
<comment type="similarity">
    <text evidence="3 8">Belongs to the peptidase M17 family.</text>
</comment>
<dbReference type="Gene3D" id="3.40.220.10">
    <property type="entry name" value="Leucine Aminopeptidase, subunit E, domain 1"/>
    <property type="match status" value="1"/>
</dbReference>
<dbReference type="InterPro" id="IPR000819">
    <property type="entry name" value="Peptidase_M17_C"/>
</dbReference>
<dbReference type="HAMAP" id="MF_00181">
    <property type="entry name" value="Cytosol_peptidase_M17"/>
    <property type="match status" value="1"/>
</dbReference>
<dbReference type="NCBIfam" id="NF002083">
    <property type="entry name" value="PRK00913.3-5"/>
    <property type="match status" value="1"/>
</dbReference>
<name>A0A4P8XT76_9BACL</name>
<dbReference type="GO" id="GO:0030145">
    <property type="term" value="F:manganese ion binding"/>
    <property type="evidence" value="ECO:0007669"/>
    <property type="project" value="UniProtKB-UniRule"/>
</dbReference>
<feature type="binding site" evidence="8">
    <location>
        <position position="366"/>
    </location>
    <ligand>
        <name>Mn(2+)</name>
        <dbReference type="ChEBI" id="CHEBI:29035"/>
        <label>1</label>
    </ligand>
</feature>
<comment type="catalytic activity">
    <reaction evidence="1 8">
        <text>Release of an N-terminal amino acid, Xaa-|-Yaa-, in which Xaa is preferably Leu, but may be other amino acids including Pro although not Arg or Lys, and Yaa may be Pro. Amino acid amides and methyl esters are also readily hydrolyzed, but rates on arylamides are exceedingly low.</text>
        <dbReference type="EC" id="3.4.11.1"/>
    </reaction>
</comment>
<evidence type="ECO:0000256" key="7">
    <source>
        <dbReference type="ARBA" id="ARBA00049972"/>
    </source>
</evidence>
<keyword evidence="4 8" id="KW-0031">Aminopeptidase</keyword>
<dbReference type="GO" id="GO:0070006">
    <property type="term" value="F:metalloaminopeptidase activity"/>
    <property type="evidence" value="ECO:0007669"/>
    <property type="project" value="InterPro"/>
</dbReference>
<dbReference type="Pfam" id="PF00883">
    <property type="entry name" value="Peptidase_M17"/>
    <property type="match status" value="1"/>
</dbReference>
<feature type="binding site" evidence="8">
    <location>
        <position position="289"/>
    </location>
    <ligand>
        <name>Mn(2+)</name>
        <dbReference type="ChEBI" id="CHEBI:29035"/>
        <label>1</label>
    </ligand>
</feature>
<dbReference type="InterPro" id="IPR008283">
    <property type="entry name" value="Peptidase_M17_N"/>
</dbReference>
<dbReference type="NCBIfam" id="NF002074">
    <property type="entry name" value="PRK00913.1-4"/>
    <property type="match status" value="1"/>
</dbReference>
<evidence type="ECO:0000256" key="4">
    <source>
        <dbReference type="ARBA" id="ARBA00022438"/>
    </source>
</evidence>
<keyword evidence="8" id="KW-0479">Metal-binding</keyword>
<organism evidence="10 11">
    <name type="scientific">Paenibacillus algicola</name>
    <dbReference type="NCBI Taxonomy" id="2565926"/>
    <lineage>
        <taxon>Bacteria</taxon>
        <taxon>Bacillati</taxon>
        <taxon>Bacillota</taxon>
        <taxon>Bacilli</taxon>
        <taxon>Bacillales</taxon>
        <taxon>Paenibacillaceae</taxon>
        <taxon>Paenibacillus</taxon>
    </lineage>
</organism>
<feature type="active site" evidence="8">
    <location>
        <position position="370"/>
    </location>
</feature>
<dbReference type="Proteomes" id="UP000300879">
    <property type="component" value="Chromosome"/>
</dbReference>
<keyword evidence="11" id="KW-1185">Reference proteome</keyword>
<dbReference type="EC" id="3.4.11.10" evidence="8"/>
<evidence type="ECO:0000256" key="5">
    <source>
        <dbReference type="ARBA" id="ARBA00022670"/>
    </source>
</evidence>
<evidence type="ECO:0000313" key="10">
    <source>
        <dbReference type="EMBL" id="QCT03909.1"/>
    </source>
</evidence>
<dbReference type="SUPFAM" id="SSF52949">
    <property type="entry name" value="Macro domain-like"/>
    <property type="match status" value="1"/>
</dbReference>
<comment type="cofactor">
    <cofactor evidence="8">
        <name>Mn(2+)</name>
        <dbReference type="ChEBI" id="CHEBI:29035"/>
    </cofactor>
    <text evidence="8">Binds 2 manganese ions per subunit.</text>
</comment>
<dbReference type="PANTHER" id="PTHR11963">
    <property type="entry name" value="LEUCINE AMINOPEPTIDASE-RELATED"/>
    <property type="match status" value="1"/>
</dbReference>
<dbReference type="GO" id="GO:0006508">
    <property type="term" value="P:proteolysis"/>
    <property type="evidence" value="ECO:0007669"/>
    <property type="project" value="UniProtKB-KW"/>
</dbReference>
<feature type="binding site" evidence="8">
    <location>
        <position position="368"/>
    </location>
    <ligand>
        <name>Mn(2+)</name>
        <dbReference type="ChEBI" id="CHEBI:29035"/>
        <label>1</label>
    </ligand>
</feature>
<evidence type="ECO:0000256" key="8">
    <source>
        <dbReference type="HAMAP-Rule" id="MF_00181"/>
    </source>
</evidence>
<keyword evidence="8" id="KW-0963">Cytoplasm</keyword>
<dbReference type="InterPro" id="IPR011356">
    <property type="entry name" value="Leucine_aapep/pepB"/>
</dbReference>
<dbReference type="Pfam" id="PF02789">
    <property type="entry name" value="Peptidase_M17_N"/>
    <property type="match status" value="1"/>
</dbReference>
<reference evidence="10 11" key="1">
    <citation type="submission" date="2019-05" db="EMBL/GenBank/DDBJ databases">
        <authorList>
            <person name="Chen C."/>
        </authorList>
    </citation>
    <scope>NUCLEOTIDE SEQUENCE [LARGE SCALE GENOMIC DNA]</scope>
    <source>
        <strain evidence="10 11">HB172198</strain>
    </source>
</reference>
<keyword evidence="6 8" id="KW-0378">Hydrolase</keyword>
<comment type="catalytic activity">
    <reaction evidence="2 8">
        <text>Release of an N-terminal amino acid, preferentially leucine, but not glutamic or aspartic acids.</text>
        <dbReference type="EC" id="3.4.11.10"/>
    </reaction>
</comment>
<feature type="binding site" evidence="8">
    <location>
        <position position="307"/>
    </location>
    <ligand>
        <name>Mn(2+)</name>
        <dbReference type="ChEBI" id="CHEBI:29035"/>
        <label>2</label>
    </ligand>
</feature>
<dbReference type="GO" id="GO:0005737">
    <property type="term" value="C:cytoplasm"/>
    <property type="evidence" value="ECO:0007669"/>
    <property type="project" value="UniProtKB-SubCell"/>
</dbReference>
<keyword evidence="5 8" id="KW-0645">Protease</keyword>
<keyword evidence="8" id="KW-0464">Manganese</keyword>
<evidence type="ECO:0000256" key="3">
    <source>
        <dbReference type="ARBA" id="ARBA00009528"/>
    </source>
</evidence>
<gene>
    <name evidence="8" type="primary">pepA</name>
    <name evidence="10" type="ORF">E6C60_3198</name>
</gene>
<comment type="function">
    <text evidence="7 8">Presumably involved in the processing and regular turnover of intracellular proteins. Catalyzes the removal of unsubstituted N-terminal amino acids from various peptides.</text>
</comment>
<dbReference type="Gene3D" id="3.40.630.10">
    <property type="entry name" value="Zn peptidases"/>
    <property type="match status" value="1"/>
</dbReference>
<protein>
    <recommendedName>
        <fullName evidence="8">Probable cytosol aminopeptidase</fullName>
        <ecNumber evidence="8">3.4.11.1</ecNumber>
    </recommendedName>
    <alternativeName>
        <fullName evidence="8">Leucine aminopeptidase</fullName>
        <shortName evidence="8">LAP</shortName>
        <ecNumber evidence="8">3.4.11.10</ecNumber>
    </alternativeName>
    <alternativeName>
        <fullName evidence="8">Leucyl aminopeptidase</fullName>
    </alternativeName>
</protein>
<evidence type="ECO:0000256" key="6">
    <source>
        <dbReference type="ARBA" id="ARBA00022801"/>
    </source>
</evidence>
<dbReference type="SUPFAM" id="SSF53187">
    <property type="entry name" value="Zn-dependent exopeptidases"/>
    <property type="match status" value="1"/>
</dbReference>